<dbReference type="PROSITE" id="PS00676">
    <property type="entry name" value="SIGMA54_INTERACT_2"/>
    <property type="match status" value="1"/>
</dbReference>
<dbReference type="Gene3D" id="1.10.8.60">
    <property type="match status" value="1"/>
</dbReference>
<keyword evidence="1" id="KW-0547">Nucleotide-binding</keyword>
<dbReference type="SUPFAM" id="SSF46689">
    <property type="entry name" value="Homeodomain-like"/>
    <property type="match status" value="1"/>
</dbReference>
<dbReference type="Pfam" id="PF25601">
    <property type="entry name" value="AAA_lid_14"/>
    <property type="match status" value="1"/>
</dbReference>
<reference evidence="8" key="1">
    <citation type="submission" date="2023-09" db="EMBL/GenBank/DDBJ databases">
        <authorList>
            <person name="Li S."/>
            <person name="Li X."/>
            <person name="Zhang C."/>
            <person name="Zhao Z."/>
        </authorList>
    </citation>
    <scope>NUCLEOTIDE SEQUENCE [LARGE SCALE GENOMIC DNA]</scope>
    <source>
        <strain evidence="8">SQ149</strain>
    </source>
</reference>
<dbReference type="Pfam" id="PF00158">
    <property type="entry name" value="Sigma54_activat"/>
    <property type="match status" value="1"/>
</dbReference>
<dbReference type="SUPFAM" id="SSF52540">
    <property type="entry name" value="P-loop containing nucleoside triphosphate hydrolases"/>
    <property type="match status" value="1"/>
</dbReference>
<dbReference type="PROSITE" id="PS50045">
    <property type="entry name" value="SIGMA54_INTERACT_4"/>
    <property type="match status" value="1"/>
</dbReference>
<dbReference type="RefSeq" id="WP_348392555.1">
    <property type="nucleotide sequence ID" value="NZ_CP134145.1"/>
</dbReference>
<evidence type="ECO:0000256" key="5">
    <source>
        <dbReference type="ARBA" id="ARBA00023163"/>
    </source>
</evidence>
<protein>
    <submittedName>
        <fullName evidence="7">Sigma-54 dependent transcriptional regulator</fullName>
    </submittedName>
</protein>
<dbReference type="InterPro" id="IPR002078">
    <property type="entry name" value="Sigma_54_int"/>
</dbReference>
<accession>A0ABY9TXE8</accession>
<keyword evidence="3" id="KW-0805">Transcription regulation</keyword>
<keyword evidence="4" id="KW-0238">DNA-binding</keyword>
<evidence type="ECO:0000256" key="4">
    <source>
        <dbReference type="ARBA" id="ARBA00023125"/>
    </source>
</evidence>
<evidence type="ECO:0000259" key="6">
    <source>
        <dbReference type="PROSITE" id="PS50045"/>
    </source>
</evidence>
<dbReference type="CDD" id="cd00009">
    <property type="entry name" value="AAA"/>
    <property type="match status" value="1"/>
</dbReference>
<dbReference type="SMART" id="SM00382">
    <property type="entry name" value="AAA"/>
    <property type="match status" value="1"/>
</dbReference>
<dbReference type="PANTHER" id="PTHR32071:SF120">
    <property type="entry name" value="TRANSCRIPTIONAL REGULATOR-RELATED"/>
    <property type="match status" value="1"/>
</dbReference>
<dbReference type="InterPro" id="IPR003593">
    <property type="entry name" value="AAA+_ATPase"/>
</dbReference>
<dbReference type="InterPro" id="IPR045343">
    <property type="entry name" value="VpsR"/>
</dbReference>
<keyword evidence="8" id="KW-1185">Reference proteome</keyword>
<proteinExistence type="predicted"/>
<gene>
    <name evidence="7" type="ORF">RGQ13_05460</name>
</gene>
<dbReference type="InterPro" id="IPR009057">
    <property type="entry name" value="Homeodomain-like_sf"/>
</dbReference>
<dbReference type="InterPro" id="IPR025944">
    <property type="entry name" value="Sigma_54_int_dom_CS"/>
</dbReference>
<evidence type="ECO:0000256" key="2">
    <source>
        <dbReference type="ARBA" id="ARBA00022840"/>
    </source>
</evidence>
<dbReference type="PROSITE" id="PS00688">
    <property type="entry name" value="SIGMA54_INTERACT_3"/>
    <property type="match status" value="1"/>
</dbReference>
<dbReference type="Gene3D" id="3.40.50.300">
    <property type="entry name" value="P-loop containing nucleotide triphosphate hydrolases"/>
    <property type="match status" value="1"/>
</dbReference>
<evidence type="ECO:0000256" key="3">
    <source>
        <dbReference type="ARBA" id="ARBA00023015"/>
    </source>
</evidence>
<feature type="domain" description="Sigma-54 factor interaction" evidence="6">
    <location>
        <begin position="151"/>
        <end position="376"/>
    </location>
</feature>
<dbReference type="EMBL" id="CP134145">
    <property type="protein sequence ID" value="WNC73443.1"/>
    <property type="molecule type" value="Genomic_DNA"/>
</dbReference>
<dbReference type="InterPro" id="IPR002197">
    <property type="entry name" value="HTH_Fis"/>
</dbReference>
<name>A0ABY9TXE8_9GAMM</name>
<dbReference type="InterPro" id="IPR027417">
    <property type="entry name" value="P-loop_NTPase"/>
</dbReference>
<organism evidence="7 8">
    <name type="scientific">Thalassotalea psychrophila</name>
    <dbReference type="NCBI Taxonomy" id="3065647"/>
    <lineage>
        <taxon>Bacteria</taxon>
        <taxon>Pseudomonadati</taxon>
        <taxon>Pseudomonadota</taxon>
        <taxon>Gammaproteobacteria</taxon>
        <taxon>Alteromonadales</taxon>
        <taxon>Colwelliaceae</taxon>
        <taxon>Thalassotalea</taxon>
    </lineage>
</organism>
<keyword evidence="5" id="KW-0804">Transcription</keyword>
<keyword evidence="2" id="KW-0067">ATP-binding</keyword>
<dbReference type="Gene3D" id="1.10.10.60">
    <property type="entry name" value="Homeodomain-like"/>
    <property type="match status" value="1"/>
</dbReference>
<dbReference type="Pfam" id="PF20161">
    <property type="entry name" value="VpsR"/>
    <property type="match status" value="1"/>
</dbReference>
<dbReference type="InterPro" id="IPR058031">
    <property type="entry name" value="AAA_lid_NorR"/>
</dbReference>
<evidence type="ECO:0000313" key="8">
    <source>
        <dbReference type="Proteomes" id="UP001258994"/>
    </source>
</evidence>
<dbReference type="PANTHER" id="PTHR32071">
    <property type="entry name" value="TRANSCRIPTIONAL REGULATORY PROTEIN"/>
    <property type="match status" value="1"/>
</dbReference>
<dbReference type="Pfam" id="PF02954">
    <property type="entry name" value="HTH_8"/>
    <property type="match status" value="1"/>
</dbReference>
<evidence type="ECO:0000313" key="7">
    <source>
        <dbReference type="EMBL" id="WNC73443.1"/>
    </source>
</evidence>
<dbReference type="InterPro" id="IPR025943">
    <property type="entry name" value="Sigma_54_int_dom_ATP-bd_2"/>
</dbReference>
<dbReference type="PRINTS" id="PR01590">
    <property type="entry name" value="HTHFIS"/>
</dbReference>
<evidence type="ECO:0000256" key="1">
    <source>
        <dbReference type="ARBA" id="ARBA00022741"/>
    </source>
</evidence>
<dbReference type="Proteomes" id="UP001258994">
    <property type="component" value="Chromosome"/>
</dbReference>
<sequence length="450" mass="51051">MDKYEQTKQVLNRNVLVVGDNEQADYVNTELKRYNWHGLSVSKNCNSKELINKLEIKIAIVIFSITEQSKTYKLIDKLKSYFKRLNWIAVLTDYDAKKTQLDPLFTSYFVDFFHFPINYTQLSNCLGHAHGMAGINTNKVGNSKQSDKETLIGKSKLIQGLKEKIEKVSQVDNSVLLTGETGVGKDLCAAIIHQKSNRADGPFISINCGALPEHLIHSELFGHEKGAFTGAINKYIGHIEQANNGTLLLDEIGDLPLNLQVNLLHFLEDHTIERLGSCNKIKVNCRIIAATHIDLEHAIEEGKFREDLFHRLNIINIKLPELRSHKEDIELLAKTFLSEERARKLILTDETLEAMLIYEWPGNVRELKNRLQRAAVMADDSELNISDLGLNSQKIKANALYVSNQTKHIDTETLLAAIEHNNHNITAAARELNISRTTFYRLVKKCNIKL</sequence>